<gene>
    <name evidence="2" type="ORF">GCM10020366_24410</name>
</gene>
<evidence type="ECO:0000313" key="3">
    <source>
        <dbReference type="Proteomes" id="UP001500483"/>
    </source>
</evidence>
<protein>
    <submittedName>
        <fullName evidence="2">Uncharacterized protein</fullName>
    </submittedName>
</protein>
<feature type="compositionally biased region" description="Polar residues" evidence="1">
    <location>
        <begin position="1"/>
        <end position="41"/>
    </location>
</feature>
<sequence>MNNQIAAASSSGDTSTNPKLSTMYQRNGRASGQNRRNTSRTPIDGAVSTKPASSATGGSNNHRIGPRTTYPLLPTGVTPAPGKVRASPGR</sequence>
<feature type="region of interest" description="Disordered" evidence="1">
    <location>
        <begin position="1"/>
        <end position="90"/>
    </location>
</feature>
<name>A0ABP6RSC1_9PSEU</name>
<feature type="compositionally biased region" description="Polar residues" evidence="1">
    <location>
        <begin position="50"/>
        <end position="62"/>
    </location>
</feature>
<comment type="caution">
    <text evidence="2">The sequence shown here is derived from an EMBL/GenBank/DDBJ whole genome shotgun (WGS) entry which is preliminary data.</text>
</comment>
<evidence type="ECO:0000256" key="1">
    <source>
        <dbReference type="SAM" id="MobiDB-lite"/>
    </source>
</evidence>
<organism evidence="2 3">
    <name type="scientific">Saccharopolyspora gregorii</name>
    <dbReference type="NCBI Taxonomy" id="33914"/>
    <lineage>
        <taxon>Bacteria</taxon>
        <taxon>Bacillati</taxon>
        <taxon>Actinomycetota</taxon>
        <taxon>Actinomycetes</taxon>
        <taxon>Pseudonocardiales</taxon>
        <taxon>Pseudonocardiaceae</taxon>
        <taxon>Saccharopolyspora</taxon>
    </lineage>
</organism>
<keyword evidence="3" id="KW-1185">Reference proteome</keyword>
<dbReference type="EMBL" id="BAAAYK010000038">
    <property type="protein sequence ID" value="GAA3357233.1"/>
    <property type="molecule type" value="Genomic_DNA"/>
</dbReference>
<dbReference type="Proteomes" id="UP001500483">
    <property type="component" value="Unassembled WGS sequence"/>
</dbReference>
<evidence type="ECO:0000313" key="2">
    <source>
        <dbReference type="EMBL" id="GAA3357233.1"/>
    </source>
</evidence>
<proteinExistence type="predicted"/>
<reference evidence="3" key="1">
    <citation type="journal article" date="2019" name="Int. J. Syst. Evol. Microbiol.">
        <title>The Global Catalogue of Microorganisms (GCM) 10K type strain sequencing project: providing services to taxonomists for standard genome sequencing and annotation.</title>
        <authorList>
            <consortium name="The Broad Institute Genomics Platform"/>
            <consortium name="The Broad Institute Genome Sequencing Center for Infectious Disease"/>
            <person name="Wu L."/>
            <person name="Ma J."/>
        </authorList>
    </citation>
    <scope>NUCLEOTIDE SEQUENCE [LARGE SCALE GENOMIC DNA]</scope>
    <source>
        <strain evidence="3">JCM 9687</strain>
    </source>
</reference>
<accession>A0ABP6RSC1</accession>